<dbReference type="InterPro" id="IPR000235">
    <property type="entry name" value="Ribosomal_uS7"/>
</dbReference>
<gene>
    <name evidence="6 9" type="primary">rps7</name>
</gene>
<dbReference type="AlphaFoldDB" id="A0A182B0Y2"/>
<dbReference type="PROSITE" id="PS00052">
    <property type="entry name" value="RIBOSOMAL_S7"/>
    <property type="match status" value="1"/>
</dbReference>
<evidence type="ECO:0000256" key="7">
    <source>
        <dbReference type="RuleBase" id="RU003619"/>
    </source>
</evidence>
<keyword evidence="5 6" id="KW-0687">Ribonucleoprotein</keyword>
<organism evidence="9">
    <name type="scientific">Phacus orbicularis</name>
    <dbReference type="NCBI Taxonomy" id="158829"/>
    <lineage>
        <taxon>Eukaryota</taxon>
        <taxon>Discoba</taxon>
        <taxon>Euglenozoa</taxon>
        <taxon>Euglenida</taxon>
        <taxon>Spirocuta</taxon>
        <taxon>Euglenophyceae</taxon>
        <taxon>Euglenales</taxon>
        <taxon>Phacaceae</taxon>
        <taxon>Phacus</taxon>
    </lineage>
</organism>
<comment type="subcellular location">
    <subcellularLocation>
        <location evidence="6">Plastid</location>
        <location evidence="6">Chloroplast</location>
    </subcellularLocation>
</comment>
<comment type="subunit">
    <text evidence="6">Part of the 30S ribosomal subunit.</text>
</comment>
<dbReference type="HAMAP" id="MF_00480_B">
    <property type="entry name" value="Ribosomal_uS7_B"/>
    <property type="match status" value="1"/>
</dbReference>
<dbReference type="PANTHER" id="PTHR11205">
    <property type="entry name" value="RIBOSOMAL PROTEIN S7"/>
    <property type="match status" value="1"/>
</dbReference>
<dbReference type="InterPro" id="IPR023798">
    <property type="entry name" value="Ribosomal_uS7_dom"/>
</dbReference>
<protein>
    <recommendedName>
        <fullName evidence="6">Small ribosomal subunit protein uS7c</fullName>
    </recommendedName>
</protein>
<sequence>MSRRKKSNKLDIKQDPIYNSKLVSMIINKILLKGKKNTAQYILYESMKKLKETTKKDPLDVLQKAILNVAPLIELKSKRVGGATYQIPIEIKQERGTSIALSILIKSARNRTGRSMISKLYLEILDSYNNIGNSVKKRDEIHKQAEANKAFASFKM</sequence>
<keyword evidence="9" id="KW-0934">Plastid</keyword>
<dbReference type="InterPro" id="IPR036823">
    <property type="entry name" value="Ribosomal_uS7_dom_sf"/>
</dbReference>
<comment type="similarity">
    <text evidence="1 6 7">Belongs to the universal ribosomal protein uS7 family.</text>
</comment>
<keyword evidence="9" id="KW-0150">Chloroplast</keyword>
<evidence type="ECO:0000259" key="8">
    <source>
        <dbReference type="Pfam" id="PF00177"/>
    </source>
</evidence>
<dbReference type="GO" id="GO:0009507">
    <property type="term" value="C:chloroplast"/>
    <property type="evidence" value="ECO:0007669"/>
    <property type="project" value="UniProtKB-SubCell"/>
</dbReference>
<evidence type="ECO:0000256" key="3">
    <source>
        <dbReference type="ARBA" id="ARBA00022884"/>
    </source>
</evidence>
<dbReference type="GO" id="GO:0003735">
    <property type="term" value="F:structural constituent of ribosome"/>
    <property type="evidence" value="ECO:0007669"/>
    <property type="project" value="InterPro"/>
</dbReference>
<dbReference type="InterPro" id="IPR005717">
    <property type="entry name" value="Ribosomal_uS7_bac/org-type"/>
</dbReference>
<feature type="domain" description="Small ribosomal subunit protein uS7" evidence="8">
    <location>
        <begin position="2"/>
        <end position="149"/>
    </location>
</feature>
<name>A0A182B0Y2_9EUGL</name>
<reference evidence="9" key="1">
    <citation type="submission" date="2015-05" db="EMBL/GenBank/DDBJ databases">
        <title>Phacus orbicularis chloroplast genome.</title>
        <authorList>
            <person name="Kasiborski B.A."/>
            <person name="Linton E.W."/>
        </authorList>
    </citation>
    <scope>NUCLEOTIDE SEQUENCE</scope>
</reference>
<dbReference type="CDD" id="cd14869">
    <property type="entry name" value="uS7_Bacteria"/>
    <property type="match status" value="1"/>
</dbReference>
<proteinExistence type="inferred from homology"/>
<evidence type="ECO:0000256" key="1">
    <source>
        <dbReference type="ARBA" id="ARBA00007151"/>
    </source>
</evidence>
<dbReference type="Pfam" id="PF00177">
    <property type="entry name" value="Ribosomal_S7"/>
    <property type="match status" value="1"/>
</dbReference>
<dbReference type="EMBL" id="KR921747">
    <property type="protein sequence ID" value="ALP86091.1"/>
    <property type="molecule type" value="Genomic_DNA"/>
</dbReference>
<dbReference type="NCBIfam" id="TIGR01029">
    <property type="entry name" value="rpsG_bact"/>
    <property type="match status" value="1"/>
</dbReference>
<evidence type="ECO:0000256" key="2">
    <source>
        <dbReference type="ARBA" id="ARBA00022730"/>
    </source>
</evidence>
<evidence type="ECO:0000256" key="6">
    <source>
        <dbReference type="HAMAP-Rule" id="MF_00480"/>
    </source>
</evidence>
<dbReference type="GO" id="GO:0015935">
    <property type="term" value="C:small ribosomal subunit"/>
    <property type="evidence" value="ECO:0007669"/>
    <property type="project" value="InterPro"/>
</dbReference>
<dbReference type="GO" id="GO:0019843">
    <property type="term" value="F:rRNA binding"/>
    <property type="evidence" value="ECO:0007669"/>
    <property type="project" value="UniProtKB-UniRule"/>
</dbReference>
<dbReference type="InterPro" id="IPR020606">
    <property type="entry name" value="Ribosomal_uS7_CS"/>
</dbReference>
<dbReference type="PIRSF" id="PIRSF002122">
    <property type="entry name" value="RPS7p_RPS7a_RPS5e_RPS7o"/>
    <property type="match status" value="1"/>
</dbReference>
<keyword evidence="2 6" id="KW-0699">rRNA-binding</keyword>
<dbReference type="SUPFAM" id="SSF47973">
    <property type="entry name" value="Ribosomal protein S7"/>
    <property type="match status" value="1"/>
</dbReference>
<dbReference type="Gene3D" id="1.10.455.10">
    <property type="entry name" value="Ribosomal protein S7 domain"/>
    <property type="match status" value="1"/>
</dbReference>
<keyword evidence="3 6" id="KW-0694">RNA-binding</keyword>
<dbReference type="FunFam" id="1.10.455.10:FF:000001">
    <property type="entry name" value="30S ribosomal protein S7"/>
    <property type="match status" value="1"/>
</dbReference>
<evidence type="ECO:0000256" key="4">
    <source>
        <dbReference type="ARBA" id="ARBA00022980"/>
    </source>
</evidence>
<keyword evidence="4 6" id="KW-0689">Ribosomal protein</keyword>
<dbReference type="GO" id="GO:0006412">
    <property type="term" value="P:translation"/>
    <property type="evidence" value="ECO:0007669"/>
    <property type="project" value="UniProtKB-UniRule"/>
</dbReference>
<comment type="function">
    <text evidence="6">One of the primary rRNA binding proteins, it binds directly to 16S rRNA where it nucleates assembly of the head domain of the 30S subunit.</text>
</comment>
<geneLocation type="chloroplast" evidence="9"/>
<accession>A0A182B0Y2</accession>
<evidence type="ECO:0000256" key="5">
    <source>
        <dbReference type="ARBA" id="ARBA00023274"/>
    </source>
</evidence>
<evidence type="ECO:0000313" key="9">
    <source>
        <dbReference type="EMBL" id="ALP86091.1"/>
    </source>
</evidence>